<protein>
    <submittedName>
        <fullName evidence="1">Uncharacterized protein</fullName>
    </submittedName>
</protein>
<reference evidence="1 2" key="1">
    <citation type="journal article" date="2015" name="PLoS Pathog.">
        <title>Leptomonas seymouri: Adaptations to the Dixenous Life Cycle Analyzed by Genome Sequencing, Transcriptome Profiling and Co-infection with Leishmania donovani.</title>
        <authorList>
            <person name="Kraeva N."/>
            <person name="Butenko A."/>
            <person name="Hlavacova J."/>
            <person name="Kostygov A."/>
            <person name="Myskova J."/>
            <person name="Grybchuk D."/>
            <person name="Lestinova T."/>
            <person name="Votypka J."/>
            <person name="Volf P."/>
            <person name="Opperdoes F."/>
            <person name="Flegontov P."/>
            <person name="Lukes J."/>
            <person name="Yurchenko V."/>
        </authorList>
    </citation>
    <scope>NUCLEOTIDE SEQUENCE [LARGE SCALE GENOMIC DNA]</scope>
    <source>
        <strain evidence="1 2">ATCC 30220</strain>
    </source>
</reference>
<dbReference type="AlphaFoldDB" id="A0A0N1HZM7"/>
<keyword evidence="2" id="KW-1185">Reference proteome</keyword>
<proteinExistence type="predicted"/>
<accession>A0A0N1HZM7</accession>
<name>A0A0N1HZM7_LEPSE</name>
<dbReference type="Proteomes" id="UP000038009">
    <property type="component" value="Unassembled WGS sequence"/>
</dbReference>
<organism evidence="1 2">
    <name type="scientific">Leptomonas seymouri</name>
    <dbReference type="NCBI Taxonomy" id="5684"/>
    <lineage>
        <taxon>Eukaryota</taxon>
        <taxon>Discoba</taxon>
        <taxon>Euglenozoa</taxon>
        <taxon>Kinetoplastea</taxon>
        <taxon>Metakinetoplastina</taxon>
        <taxon>Trypanosomatida</taxon>
        <taxon>Trypanosomatidae</taxon>
        <taxon>Leishmaniinae</taxon>
        <taxon>Leptomonas</taxon>
    </lineage>
</organism>
<sequence length="95" mass="11121">MNKPAFTTKPSRIARLQENYDEGVSRERMPMADRELRDLHCLHVTDGKLLFLFQNAMESYSSTVKNQKVKEYNELYISTAPVAPKQAHKSRFRFL</sequence>
<evidence type="ECO:0000313" key="1">
    <source>
        <dbReference type="EMBL" id="KPI83578.1"/>
    </source>
</evidence>
<dbReference type="OrthoDB" id="269777at2759"/>
<dbReference type="EMBL" id="LJSK01000354">
    <property type="protein sequence ID" value="KPI83578.1"/>
    <property type="molecule type" value="Genomic_DNA"/>
</dbReference>
<dbReference type="VEuPathDB" id="TriTrypDB:Lsey_0354_0040"/>
<gene>
    <name evidence="1" type="ORF">ABL78_7381</name>
</gene>
<evidence type="ECO:0000313" key="2">
    <source>
        <dbReference type="Proteomes" id="UP000038009"/>
    </source>
</evidence>
<comment type="caution">
    <text evidence="1">The sequence shown here is derived from an EMBL/GenBank/DDBJ whole genome shotgun (WGS) entry which is preliminary data.</text>
</comment>
<dbReference type="OMA" id="MNKPAFT"/>